<name>A0A844B638_9BURK</name>
<gene>
    <name evidence="4" type="ORF">GHT07_06740</name>
</gene>
<dbReference type="InterPro" id="IPR023214">
    <property type="entry name" value="HAD_sf"/>
</dbReference>
<dbReference type="OrthoDB" id="9784466at2"/>
<keyword evidence="5" id="KW-1185">Reference proteome</keyword>
<comment type="caution">
    <text evidence="4">The sequence shown here is derived from an EMBL/GenBank/DDBJ whole genome shotgun (WGS) entry which is preliminary data.</text>
</comment>
<dbReference type="Gene3D" id="3.40.50.1000">
    <property type="entry name" value="HAD superfamily/HAD-like"/>
    <property type="match status" value="1"/>
</dbReference>
<evidence type="ECO:0000256" key="2">
    <source>
        <dbReference type="ARBA" id="ARBA00022801"/>
    </source>
</evidence>
<dbReference type="InterPro" id="IPR006385">
    <property type="entry name" value="HAD_hydro_SerB1"/>
</dbReference>
<protein>
    <submittedName>
        <fullName evidence="4">HAD-IB family hydrolase</fullName>
    </submittedName>
</protein>
<sequence length="226" mass="25312">MSLPGLVLFDLDHTLLSGDSDVLWCDFLMARGILDRATFAPRNAEMEAQYKAGTVSAEAFAGFYVSTLEGRTREQWEPLRREFLAKEIIPRIPVAAMQLVQSHRREGDLVVMTTATNRFITELTAQHFGIEHLIATEAQVDAEVFTGRTEGTLNMREGKVWRLEHWLAARGHTLDNFRSTAYSDSMNDLALLEAVDEPVAVDPDPRLAALALARGWPVLRLHPVGR</sequence>
<accession>A0A844B638</accession>
<dbReference type="NCBIfam" id="TIGR01488">
    <property type="entry name" value="HAD-SF-IB"/>
    <property type="match status" value="1"/>
</dbReference>
<dbReference type="InterPro" id="IPR050582">
    <property type="entry name" value="HAD-like_SerB"/>
</dbReference>
<dbReference type="GO" id="GO:0016787">
    <property type="term" value="F:hydrolase activity"/>
    <property type="evidence" value="ECO:0007669"/>
    <property type="project" value="UniProtKB-KW"/>
</dbReference>
<dbReference type="RefSeq" id="WP_153584287.1">
    <property type="nucleotide sequence ID" value="NZ_WJBU01000005.1"/>
</dbReference>
<evidence type="ECO:0000256" key="1">
    <source>
        <dbReference type="ARBA" id="ARBA00022723"/>
    </source>
</evidence>
<keyword evidence="3" id="KW-0460">Magnesium</keyword>
<dbReference type="NCBIfam" id="TIGR01490">
    <property type="entry name" value="HAD-SF-IB-hyp1"/>
    <property type="match status" value="1"/>
</dbReference>
<evidence type="ECO:0000256" key="3">
    <source>
        <dbReference type="ARBA" id="ARBA00022842"/>
    </source>
</evidence>
<dbReference type="PANTHER" id="PTHR43344:SF13">
    <property type="entry name" value="PHOSPHATASE RV3661-RELATED"/>
    <property type="match status" value="1"/>
</dbReference>
<dbReference type="Gene3D" id="1.20.1440.100">
    <property type="entry name" value="SG protein - dephosphorylation function"/>
    <property type="match status" value="1"/>
</dbReference>
<organism evidence="4 5">
    <name type="scientific">Caenimonas koreensis DSM 17982</name>
    <dbReference type="NCBI Taxonomy" id="1121255"/>
    <lineage>
        <taxon>Bacteria</taxon>
        <taxon>Pseudomonadati</taxon>
        <taxon>Pseudomonadota</taxon>
        <taxon>Betaproteobacteria</taxon>
        <taxon>Burkholderiales</taxon>
        <taxon>Comamonadaceae</taxon>
        <taxon>Caenimonas</taxon>
    </lineage>
</organism>
<evidence type="ECO:0000313" key="5">
    <source>
        <dbReference type="Proteomes" id="UP000487350"/>
    </source>
</evidence>
<reference evidence="4 5" key="1">
    <citation type="submission" date="2019-11" db="EMBL/GenBank/DDBJ databases">
        <title>Caenimonas koreensis gen. nov., sp. nov., isolated from activated sludge.</title>
        <authorList>
            <person name="Seung H.R."/>
        </authorList>
    </citation>
    <scope>NUCLEOTIDE SEQUENCE [LARGE SCALE GENOMIC DNA]</scope>
    <source>
        <strain evidence="4 5">EMB320</strain>
    </source>
</reference>
<evidence type="ECO:0000313" key="4">
    <source>
        <dbReference type="EMBL" id="MRD46967.1"/>
    </source>
</evidence>
<keyword evidence="2 4" id="KW-0378">Hydrolase</keyword>
<dbReference type="SUPFAM" id="SSF56784">
    <property type="entry name" value="HAD-like"/>
    <property type="match status" value="1"/>
</dbReference>
<keyword evidence="1" id="KW-0479">Metal-binding</keyword>
<dbReference type="GO" id="GO:0046872">
    <property type="term" value="F:metal ion binding"/>
    <property type="evidence" value="ECO:0007669"/>
    <property type="project" value="UniProtKB-KW"/>
</dbReference>
<dbReference type="InterPro" id="IPR036412">
    <property type="entry name" value="HAD-like_sf"/>
</dbReference>
<dbReference type="PANTHER" id="PTHR43344">
    <property type="entry name" value="PHOSPHOSERINE PHOSPHATASE"/>
    <property type="match status" value="1"/>
</dbReference>
<proteinExistence type="predicted"/>
<dbReference type="Proteomes" id="UP000487350">
    <property type="component" value="Unassembled WGS sequence"/>
</dbReference>
<dbReference type="Pfam" id="PF12710">
    <property type="entry name" value="HAD"/>
    <property type="match status" value="1"/>
</dbReference>
<dbReference type="EMBL" id="WJBU01000005">
    <property type="protein sequence ID" value="MRD46967.1"/>
    <property type="molecule type" value="Genomic_DNA"/>
</dbReference>
<dbReference type="AlphaFoldDB" id="A0A844B638"/>